<reference evidence="1" key="1">
    <citation type="submission" date="2014-11" db="EMBL/GenBank/DDBJ databases">
        <authorList>
            <person name="Amaro Gonzalez C."/>
        </authorList>
    </citation>
    <scope>NUCLEOTIDE SEQUENCE</scope>
</reference>
<dbReference type="AlphaFoldDB" id="A0A0E9Y0N7"/>
<sequence length="96" mass="10917">MVMDGKWTAFYPKCFTIDASHSLIHTHTHTPMVKGCHARYQSACWEQLGVRCFARGHFDTPRVGDQTGNPPTSRKPLLPPELCCPIVTHCIFTLYR</sequence>
<reference evidence="1" key="2">
    <citation type="journal article" date="2015" name="Fish Shellfish Immunol.">
        <title>Early steps in the European eel (Anguilla anguilla)-Vibrio vulnificus interaction in the gills: Role of the RtxA13 toxin.</title>
        <authorList>
            <person name="Callol A."/>
            <person name="Pajuelo D."/>
            <person name="Ebbesson L."/>
            <person name="Teles M."/>
            <person name="MacKenzie S."/>
            <person name="Amaro C."/>
        </authorList>
    </citation>
    <scope>NUCLEOTIDE SEQUENCE</scope>
</reference>
<organism evidence="1">
    <name type="scientific">Anguilla anguilla</name>
    <name type="common">European freshwater eel</name>
    <name type="synonym">Muraena anguilla</name>
    <dbReference type="NCBI Taxonomy" id="7936"/>
    <lineage>
        <taxon>Eukaryota</taxon>
        <taxon>Metazoa</taxon>
        <taxon>Chordata</taxon>
        <taxon>Craniata</taxon>
        <taxon>Vertebrata</taxon>
        <taxon>Euteleostomi</taxon>
        <taxon>Actinopterygii</taxon>
        <taxon>Neopterygii</taxon>
        <taxon>Teleostei</taxon>
        <taxon>Anguilliformes</taxon>
        <taxon>Anguillidae</taxon>
        <taxon>Anguilla</taxon>
    </lineage>
</organism>
<dbReference type="EMBL" id="GBXM01000128">
    <property type="protein sequence ID" value="JAI08450.1"/>
    <property type="molecule type" value="Transcribed_RNA"/>
</dbReference>
<evidence type="ECO:0000313" key="1">
    <source>
        <dbReference type="EMBL" id="JAI08450.1"/>
    </source>
</evidence>
<accession>A0A0E9Y0N7</accession>
<proteinExistence type="predicted"/>
<name>A0A0E9Y0N7_ANGAN</name>
<protein>
    <submittedName>
        <fullName evidence="1">Uncharacterized protein</fullName>
    </submittedName>
</protein>